<accession>A0A0F9TDE3</accession>
<dbReference type="EMBL" id="LAZR01001757">
    <property type="protein sequence ID" value="KKN39543.1"/>
    <property type="molecule type" value="Genomic_DNA"/>
</dbReference>
<organism evidence="1">
    <name type="scientific">marine sediment metagenome</name>
    <dbReference type="NCBI Taxonomy" id="412755"/>
    <lineage>
        <taxon>unclassified sequences</taxon>
        <taxon>metagenomes</taxon>
        <taxon>ecological metagenomes</taxon>
    </lineage>
</organism>
<evidence type="ECO:0000313" key="1">
    <source>
        <dbReference type="EMBL" id="KKN39543.1"/>
    </source>
</evidence>
<reference evidence="1" key="1">
    <citation type="journal article" date="2015" name="Nature">
        <title>Complex archaea that bridge the gap between prokaryotes and eukaryotes.</title>
        <authorList>
            <person name="Spang A."/>
            <person name="Saw J.H."/>
            <person name="Jorgensen S.L."/>
            <person name="Zaremba-Niedzwiedzka K."/>
            <person name="Martijn J."/>
            <person name="Lind A.E."/>
            <person name="van Eijk R."/>
            <person name="Schleper C."/>
            <person name="Guy L."/>
            <person name="Ettema T.J."/>
        </authorList>
    </citation>
    <scope>NUCLEOTIDE SEQUENCE</scope>
</reference>
<dbReference type="AlphaFoldDB" id="A0A0F9TDE3"/>
<protein>
    <submittedName>
        <fullName evidence="1">Uncharacterized protein</fullName>
    </submittedName>
</protein>
<name>A0A0F9TDE3_9ZZZZ</name>
<gene>
    <name evidence="1" type="ORF">LCGC14_0742360</name>
</gene>
<proteinExistence type="predicted"/>
<sequence length="37" mass="4370">MSKNDKPDLYCVTHQKPIRYDDMDHAMCDVENLKEGE</sequence>
<comment type="caution">
    <text evidence="1">The sequence shown here is derived from an EMBL/GenBank/DDBJ whole genome shotgun (WGS) entry which is preliminary data.</text>
</comment>